<gene>
    <name evidence="9" type="ORF">PHET_04555</name>
</gene>
<dbReference type="GO" id="GO:0006228">
    <property type="term" value="P:UTP biosynthetic process"/>
    <property type="evidence" value="ECO:0007669"/>
    <property type="project" value="InterPro"/>
</dbReference>
<evidence type="ECO:0000313" key="10">
    <source>
        <dbReference type="Proteomes" id="UP000748531"/>
    </source>
</evidence>
<proteinExistence type="inferred from homology"/>
<dbReference type="Pfam" id="PF00334">
    <property type="entry name" value="NDK"/>
    <property type="match status" value="1"/>
</dbReference>
<organism evidence="9 10">
    <name type="scientific">Paragonimus heterotremus</name>
    <dbReference type="NCBI Taxonomy" id="100268"/>
    <lineage>
        <taxon>Eukaryota</taxon>
        <taxon>Metazoa</taxon>
        <taxon>Spiralia</taxon>
        <taxon>Lophotrochozoa</taxon>
        <taxon>Platyhelminthes</taxon>
        <taxon>Trematoda</taxon>
        <taxon>Digenea</taxon>
        <taxon>Plagiorchiida</taxon>
        <taxon>Troglotremata</taxon>
        <taxon>Troglotrematidae</taxon>
        <taxon>Paragonimus</taxon>
    </lineage>
</organism>
<protein>
    <submittedName>
        <fullName evidence="9">Nucleoside diphosphate kinase</fullName>
    </submittedName>
</protein>
<comment type="similarity">
    <text evidence="1 6 7">Belongs to the NDK family.</text>
</comment>
<keyword evidence="2" id="KW-0808">Transferase</keyword>
<evidence type="ECO:0000256" key="6">
    <source>
        <dbReference type="PROSITE-ProRule" id="PRU00706"/>
    </source>
</evidence>
<dbReference type="InterPro" id="IPR036850">
    <property type="entry name" value="NDK-like_dom_sf"/>
</dbReference>
<evidence type="ECO:0000256" key="5">
    <source>
        <dbReference type="ARBA" id="ARBA00022840"/>
    </source>
</evidence>
<keyword evidence="10" id="KW-1185">Reference proteome</keyword>
<evidence type="ECO:0000256" key="7">
    <source>
        <dbReference type="RuleBase" id="RU004011"/>
    </source>
</evidence>
<comment type="caution">
    <text evidence="9">The sequence shown here is derived from an EMBL/GenBank/DDBJ whole genome shotgun (WGS) entry which is preliminary data.</text>
</comment>
<evidence type="ECO:0000259" key="8">
    <source>
        <dbReference type="SMART" id="SM00562"/>
    </source>
</evidence>
<dbReference type="GO" id="GO:0006241">
    <property type="term" value="P:CTP biosynthetic process"/>
    <property type="evidence" value="ECO:0007669"/>
    <property type="project" value="InterPro"/>
</dbReference>
<dbReference type="AlphaFoldDB" id="A0A8J4TC61"/>
<dbReference type="InterPro" id="IPR001564">
    <property type="entry name" value="Nucleoside_diP_kinase"/>
</dbReference>
<evidence type="ECO:0000256" key="1">
    <source>
        <dbReference type="ARBA" id="ARBA00008142"/>
    </source>
</evidence>
<dbReference type="PANTHER" id="PTHR46161">
    <property type="entry name" value="NUCLEOSIDE DIPHOSPHATE KINASE"/>
    <property type="match status" value="1"/>
</dbReference>
<sequence>MSRGLSQLTLAILKPDVQRIGVVREYVEQKIRDSNLKVLCYGEFRLSRSDAERFYAEHKGKFYYDRLVNHMICGPLGVYVLQGTNAIARWRALLGPTKVYKAVVFEPESLRGSLGLTDTRNGFHGSDSDSTAIREICFFFPSFPIDALTNDSANCHQQTQ</sequence>
<evidence type="ECO:0000313" key="9">
    <source>
        <dbReference type="EMBL" id="KAF5402019.1"/>
    </source>
</evidence>
<accession>A0A8J4TC61</accession>
<dbReference type="GO" id="GO:0005524">
    <property type="term" value="F:ATP binding"/>
    <property type="evidence" value="ECO:0007669"/>
    <property type="project" value="UniProtKB-KW"/>
</dbReference>
<dbReference type="PROSITE" id="PS51374">
    <property type="entry name" value="NDPK_LIKE"/>
    <property type="match status" value="1"/>
</dbReference>
<dbReference type="PANTHER" id="PTHR46161:SF3">
    <property type="entry name" value="NUCLEOSIDE DIPHOSPHATE KINASE DDB_G0292928-RELATED"/>
    <property type="match status" value="1"/>
</dbReference>
<dbReference type="PRINTS" id="PR01243">
    <property type="entry name" value="NUCDPKINASE"/>
</dbReference>
<dbReference type="GO" id="GO:0006183">
    <property type="term" value="P:GTP biosynthetic process"/>
    <property type="evidence" value="ECO:0007669"/>
    <property type="project" value="InterPro"/>
</dbReference>
<reference evidence="9" key="1">
    <citation type="submission" date="2019-05" db="EMBL/GenBank/DDBJ databases">
        <title>Annotation for the trematode Paragonimus heterotremus.</title>
        <authorList>
            <person name="Choi Y.-J."/>
        </authorList>
    </citation>
    <scope>NUCLEOTIDE SEQUENCE</scope>
    <source>
        <strain evidence="9">LC</strain>
    </source>
</reference>
<keyword evidence="4 9" id="KW-0418">Kinase</keyword>
<dbReference type="OrthoDB" id="25346at2759"/>
<dbReference type="Gene3D" id="3.30.70.141">
    <property type="entry name" value="Nucleoside diphosphate kinase-like domain"/>
    <property type="match status" value="1"/>
</dbReference>
<keyword evidence="3" id="KW-0547">Nucleotide-binding</keyword>
<dbReference type="EMBL" id="LUCH01002081">
    <property type="protein sequence ID" value="KAF5402019.1"/>
    <property type="molecule type" value="Genomic_DNA"/>
</dbReference>
<name>A0A8J4TC61_9TREM</name>
<dbReference type="SUPFAM" id="SSF54919">
    <property type="entry name" value="Nucleoside diphosphate kinase, NDK"/>
    <property type="match status" value="1"/>
</dbReference>
<evidence type="ECO:0000256" key="3">
    <source>
        <dbReference type="ARBA" id="ARBA00022741"/>
    </source>
</evidence>
<dbReference type="SMART" id="SM00562">
    <property type="entry name" value="NDK"/>
    <property type="match status" value="1"/>
</dbReference>
<dbReference type="Proteomes" id="UP000748531">
    <property type="component" value="Unassembled WGS sequence"/>
</dbReference>
<evidence type="ECO:0000256" key="2">
    <source>
        <dbReference type="ARBA" id="ARBA00022679"/>
    </source>
</evidence>
<comment type="caution">
    <text evidence="6">Lacks conserved residue(s) required for the propagation of feature annotation.</text>
</comment>
<keyword evidence="5" id="KW-0067">ATP-binding</keyword>
<dbReference type="GO" id="GO:0004550">
    <property type="term" value="F:nucleoside diphosphate kinase activity"/>
    <property type="evidence" value="ECO:0007669"/>
    <property type="project" value="InterPro"/>
</dbReference>
<dbReference type="InterPro" id="IPR034907">
    <property type="entry name" value="NDK-like_dom"/>
</dbReference>
<feature type="domain" description="Nucleoside diphosphate kinase-like" evidence="8">
    <location>
        <begin position="6"/>
        <end position="147"/>
    </location>
</feature>
<evidence type="ECO:0000256" key="4">
    <source>
        <dbReference type="ARBA" id="ARBA00022777"/>
    </source>
</evidence>